<dbReference type="InterPro" id="IPR039081">
    <property type="entry name" value="TSP-5_CC"/>
</dbReference>
<accession>A0A5C6MXC3</accession>
<evidence type="ECO:0000313" key="3">
    <source>
        <dbReference type="Proteomes" id="UP000324091"/>
    </source>
</evidence>
<dbReference type="InterPro" id="IPR024665">
    <property type="entry name" value="TSP/COMP_CC"/>
</dbReference>
<comment type="caution">
    <text evidence="2">The sequence shown here is derived from an EMBL/GenBank/DDBJ whole genome shotgun (WGS) entry which is preliminary data.</text>
</comment>
<gene>
    <name evidence="2" type="ORF">D4764_07G0008060</name>
</gene>
<name>A0A5C6MXC3_9TELE</name>
<evidence type="ECO:0000313" key="2">
    <source>
        <dbReference type="EMBL" id="TWW58087.1"/>
    </source>
</evidence>
<reference evidence="2 3" key="1">
    <citation type="submission" date="2019-04" db="EMBL/GenBank/DDBJ databases">
        <title>Chromosome genome assembly for Takifugu flavidus.</title>
        <authorList>
            <person name="Xiao S."/>
        </authorList>
    </citation>
    <scope>NUCLEOTIDE SEQUENCE [LARGE SCALE GENOMIC DNA]</scope>
    <source>
        <strain evidence="2">HTHZ2018</strain>
        <tissue evidence="2">Muscle</tissue>
    </source>
</reference>
<proteinExistence type="predicted"/>
<dbReference type="InterPro" id="IPR046970">
    <property type="entry name" value="TSP/COMP_CC_sf"/>
</dbReference>
<dbReference type="Proteomes" id="UP000324091">
    <property type="component" value="Chromosome 7"/>
</dbReference>
<dbReference type="SUPFAM" id="SSF58006">
    <property type="entry name" value="Assembly domain of cartilage oligomeric matrix protein"/>
    <property type="match status" value="1"/>
</dbReference>
<sequence length="72" mass="8327">YQKDADVYSFSCFCFSDGEIISQIKMTNIALAEIKELLKQQLKEVGFLKNAMMECEACGELFFYYHRPVDSP</sequence>
<organism evidence="2 3">
    <name type="scientific">Takifugu flavidus</name>
    <name type="common">sansaifugu</name>
    <dbReference type="NCBI Taxonomy" id="433684"/>
    <lineage>
        <taxon>Eukaryota</taxon>
        <taxon>Metazoa</taxon>
        <taxon>Chordata</taxon>
        <taxon>Craniata</taxon>
        <taxon>Vertebrata</taxon>
        <taxon>Euteleostomi</taxon>
        <taxon>Actinopterygii</taxon>
        <taxon>Neopterygii</taxon>
        <taxon>Teleostei</taxon>
        <taxon>Neoteleostei</taxon>
        <taxon>Acanthomorphata</taxon>
        <taxon>Eupercaria</taxon>
        <taxon>Tetraodontiformes</taxon>
        <taxon>Tetradontoidea</taxon>
        <taxon>Tetraodontidae</taxon>
        <taxon>Takifugu</taxon>
    </lineage>
</organism>
<feature type="non-terminal residue" evidence="2">
    <location>
        <position position="1"/>
    </location>
</feature>
<dbReference type="EMBL" id="RHFK02000020">
    <property type="protein sequence ID" value="TWW58087.1"/>
    <property type="molecule type" value="Genomic_DNA"/>
</dbReference>
<feature type="domain" description="Thrombospondin/cartilage oligomeric matrix protein coiled-coil" evidence="1">
    <location>
        <begin position="19"/>
        <end position="59"/>
    </location>
</feature>
<dbReference type="CDD" id="cd16077">
    <property type="entry name" value="TSP-5cc"/>
    <property type="match status" value="1"/>
</dbReference>
<dbReference type="FunFam" id="1.20.5.10:FF:000001">
    <property type="entry name" value="thrombospondin-3 isoform X2"/>
    <property type="match status" value="1"/>
</dbReference>
<dbReference type="Pfam" id="PF11598">
    <property type="entry name" value="COMP"/>
    <property type="match status" value="1"/>
</dbReference>
<keyword evidence="3" id="KW-1185">Reference proteome</keyword>
<evidence type="ECO:0000259" key="1">
    <source>
        <dbReference type="Pfam" id="PF11598"/>
    </source>
</evidence>
<dbReference type="Gene3D" id="1.20.5.10">
    <property type="match status" value="1"/>
</dbReference>
<dbReference type="AlphaFoldDB" id="A0A5C6MXC3"/>
<protein>
    <submittedName>
        <fullName evidence="2">Cartilage oligomeric matrix protein</fullName>
    </submittedName>
</protein>